<dbReference type="RefSeq" id="WP_189044267.1">
    <property type="nucleotide sequence ID" value="NZ_BMJQ01000003.1"/>
</dbReference>
<sequence length="97" mass="11029">MGEKPLLRLESPDRFSWRHWDGEFVFFDELSGETRLLHGWAGAVFELIAERQPIDMERLTNELAAAANLPLDDDLRMAVREAVDTLKSFVLIGDAAE</sequence>
<reference evidence="1" key="1">
    <citation type="journal article" date="2014" name="Int. J. Syst. Evol. Microbiol.">
        <title>Complete genome sequence of Corynebacterium casei LMG S-19264T (=DSM 44701T), isolated from a smear-ripened cheese.</title>
        <authorList>
            <consortium name="US DOE Joint Genome Institute (JGI-PGF)"/>
            <person name="Walter F."/>
            <person name="Albersmeier A."/>
            <person name="Kalinowski J."/>
            <person name="Ruckert C."/>
        </authorList>
    </citation>
    <scope>NUCLEOTIDE SEQUENCE</scope>
    <source>
        <strain evidence="1">CGMCC 1.15725</strain>
    </source>
</reference>
<proteinExistence type="predicted"/>
<comment type="caution">
    <text evidence="1">The sequence shown here is derived from an EMBL/GenBank/DDBJ whole genome shotgun (WGS) entry which is preliminary data.</text>
</comment>
<dbReference type="InterPro" id="IPR027599">
    <property type="entry name" value="PqqD-rel_X"/>
</dbReference>
<dbReference type="EMBL" id="BMJQ01000003">
    <property type="protein sequence ID" value="GGF10879.1"/>
    <property type="molecule type" value="Genomic_DNA"/>
</dbReference>
<evidence type="ECO:0000313" key="1">
    <source>
        <dbReference type="EMBL" id="GGF10879.1"/>
    </source>
</evidence>
<accession>A0A8J3E417</accession>
<protein>
    <recommendedName>
        <fullName evidence="3">HPr-rel-A system PqqD family peptide chaperone</fullName>
    </recommendedName>
</protein>
<dbReference type="AlphaFoldDB" id="A0A8J3E417"/>
<gene>
    <name evidence="1" type="ORF">GCM10011611_15610</name>
</gene>
<name>A0A8J3E417_9PROT</name>
<organism evidence="1 2">
    <name type="scientific">Aliidongia dinghuensis</name>
    <dbReference type="NCBI Taxonomy" id="1867774"/>
    <lineage>
        <taxon>Bacteria</taxon>
        <taxon>Pseudomonadati</taxon>
        <taxon>Pseudomonadota</taxon>
        <taxon>Alphaproteobacteria</taxon>
        <taxon>Rhodospirillales</taxon>
        <taxon>Dongiaceae</taxon>
        <taxon>Aliidongia</taxon>
    </lineage>
</organism>
<evidence type="ECO:0000313" key="2">
    <source>
        <dbReference type="Proteomes" id="UP000646365"/>
    </source>
</evidence>
<dbReference type="NCBIfam" id="TIGR04353">
    <property type="entry name" value="PqqD_rel_X"/>
    <property type="match status" value="1"/>
</dbReference>
<dbReference type="Proteomes" id="UP000646365">
    <property type="component" value="Unassembled WGS sequence"/>
</dbReference>
<evidence type="ECO:0008006" key="3">
    <source>
        <dbReference type="Google" id="ProtNLM"/>
    </source>
</evidence>
<reference evidence="1" key="2">
    <citation type="submission" date="2020-09" db="EMBL/GenBank/DDBJ databases">
        <authorList>
            <person name="Sun Q."/>
            <person name="Zhou Y."/>
        </authorList>
    </citation>
    <scope>NUCLEOTIDE SEQUENCE</scope>
    <source>
        <strain evidence="1">CGMCC 1.15725</strain>
    </source>
</reference>
<keyword evidence="2" id="KW-1185">Reference proteome</keyword>